<gene>
    <name evidence="1" type="ORF">O181_048637</name>
</gene>
<evidence type="ECO:0000313" key="1">
    <source>
        <dbReference type="EMBL" id="MBW0508922.1"/>
    </source>
</evidence>
<name>A0A9Q3E091_9BASI</name>
<keyword evidence="2" id="KW-1185">Reference proteome</keyword>
<sequence>MVSSAVMSPDGSSPMDLDAVTRASQPASYFRRLCLSRGIFYDCLQSYTPSHGSGPNHTFPNPKTSEQENNTFIHFLSTIYSQPTKVSVEEVDEEIPVVADTEIPSKASRDSPLGVYALSMEENVGTCKVWI</sequence>
<evidence type="ECO:0000313" key="2">
    <source>
        <dbReference type="Proteomes" id="UP000765509"/>
    </source>
</evidence>
<dbReference type="EMBL" id="AVOT02020620">
    <property type="protein sequence ID" value="MBW0508922.1"/>
    <property type="molecule type" value="Genomic_DNA"/>
</dbReference>
<comment type="caution">
    <text evidence="1">The sequence shown here is derived from an EMBL/GenBank/DDBJ whole genome shotgun (WGS) entry which is preliminary data.</text>
</comment>
<protein>
    <submittedName>
        <fullName evidence="1">Uncharacterized protein</fullName>
    </submittedName>
</protein>
<dbReference type="AlphaFoldDB" id="A0A9Q3E091"/>
<accession>A0A9Q3E091</accession>
<organism evidence="1 2">
    <name type="scientific">Austropuccinia psidii MF-1</name>
    <dbReference type="NCBI Taxonomy" id="1389203"/>
    <lineage>
        <taxon>Eukaryota</taxon>
        <taxon>Fungi</taxon>
        <taxon>Dikarya</taxon>
        <taxon>Basidiomycota</taxon>
        <taxon>Pucciniomycotina</taxon>
        <taxon>Pucciniomycetes</taxon>
        <taxon>Pucciniales</taxon>
        <taxon>Sphaerophragmiaceae</taxon>
        <taxon>Austropuccinia</taxon>
    </lineage>
</organism>
<dbReference type="Proteomes" id="UP000765509">
    <property type="component" value="Unassembled WGS sequence"/>
</dbReference>
<reference evidence="1" key="1">
    <citation type="submission" date="2021-03" db="EMBL/GenBank/DDBJ databases">
        <title>Draft genome sequence of rust myrtle Austropuccinia psidii MF-1, a brazilian biotype.</title>
        <authorList>
            <person name="Quecine M.C."/>
            <person name="Pachon D.M.R."/>
            <person name="Bonatelli M.L."/>
            <person name="Correr F.H."/>
            <person name="Franceschini L.M."/>
            <person name="Leite T.F."/>
            <person name="Margarido G.R.A."/>
            <person name="Almeida C.A."/>
            <person name="Ferrarezi J.A."/>
            <person name="Labate C.A."/>
        </authorList>
    </citation>
    <scope>NUCLEOTIDE SEQUENCE</scope>
    <source>
        <strain evidence="1">MF-1</strain>
    </source>
</reference>
<proteinExistence type="predicted"/>